<dbReference type="GO" id="GO:0000049">
    <property type="term" value="F:tRNA binding"/>
    <property type="evidence" value="ECO:0007669"/>
    <property type="project" value="UniProtKB-UniRule"/>
</dbReference>
<evidence type="ECO:0000256" key="6">
    <source>
        <dbReference type="ARBA" id="ARBA00022884"/>
    </source>
</evidence>
<keyword evidence="1 10" id="KW-0820">tRNA-binding</keyword>
<dbReference type="EMBL" id="OE003002">
    <property type="protein sequence ID" value="CAD7459603.1"/>
    <property type="molecule type" value="Genomic_DNA"/>
</dbReference>
<dbReference type="PANTHER" id="PTHR10631:SF3">
    <property type="entry name" value="TRNA (GUANINE(26)-N(2))-DIMETHYLTRANSFERASE"/>
    <property type="match status" value="1"/>
</dbReference>
<comment type="catalytic activity">
    <reaction evidence="8 10">
        <text>guanosine(26) in tRNA + 2 S-adenosyl-L-methionine = N(2)-dimethylguanosine(26) in tRNA + 2 S-adenosyl-L-homocysteine + 2 H(+)</text>
        <dbReference type="Rhea" id="RHEA:43140"/>
        <dbReference type="Rhea" id="RHEA-COMP:10359"/>
        <dbReference type="Rhea" id="RHEA-COMP:10360"/>
        <dbReference type="ChEBI" id="CHEBI:15378"/>
        <dbReference type="ChEBI" id="CHEBI:57856"/>
        <dbReference type="ChEBI" id="CHEBI:59789"/>
        <dbReference type="ChEBI" id="CHEBI:74269"/>
        <dbReference type="ChEBI" id="CHEBI:74513"/>
        <dbReference type="EC" id="2.1.1.216"/>
    </reaction>
</comment>
<gene>
    <name evidence="12" type="ORF">TTEB3V08_LOCUS7552</name>
</gene>
<dbReference type="Pfam" id="PF02005">
    <property type="entry name" value="TRM"/>
    <property type="match status" value="1"/>
</dbReference>
<dbReference type="GO" id="GO:0002940">
    <property type="term" value="P:tRNA N2-guanine methylation"/>
    <property type="evidence" value="ECO:0007669"/>
    <property type="project" value="TreeGrafter"/>
</dbReference>
<evidence type="ECO:0000256" key="1">
    <source>
        <dbReference type="ARBA" id="ARBA00022555"/>
    </source>
</evidence>
<dbReference type="PROSITE" id="PS51626">
    <property type="entry name" value="SAM_MT_TRM1"/>
    <property type="match status" value="1"/>
</dbReference>
<dbReference type="PANTHER" id="PTHR10631">
    <property type="entry name" value="N 2 ,N 2 -DIMETHYLGUANOSINE TRNA METHYLTRANSFERASE"/>
    <property type="match status" value="1"/>
</dbReference>
<feature type="compositionally biased region" description="Basic and acidic residues" evidence="11">
    <location>
        <begin position="625"/>
        <end position="645"/>
    </location>
</feature>
<dbReference type="InterPro" id="IPR002905">
    <property type="entry name" value="Trm1"/>
</dbReference>
<keyword evidence="2 10" id="KW-0489">Methyltransferase</keyword>
<keyword evidence="5 10" id="KW-0819">tRNA processing</keyword>
<evidence type="ECO:0000256" key="5">
    <source>
        <dbReference type="ARBA" id="ARBA00022694"/>
    </source>
</evidence>
<comment type="similarity">
    <text evidence="10">Belongs to the class I-like SAM-binding methyltransferase superfamily. Trm1 family.</text>
</comment>
<evidence type="ECO:0000256" key="2">
    <source>
        <dbReference type="ARBA" id="ARBA00022603"/>
    </source>
</evidence>
<evidence type="ECO:0000256" key="7">
    <source>
        <dbReference type="ARBA" id="ARBA00039099"/>
    </source>
</evidence>
<evidence type="ECO:0000256" key="11">
    <source>
        <dbReference type="SAM" id="MobiDB-lite"/>
    </source>
</evidence>
<accession>A0A7R9NX96</accession>
<organism evidence="12">
    <name type="scientific">Timema tahoe</name>
    <dbReference type="NCBI Taxonomy" id="61484"/>
    <lineage>
        <taxon>Eukaryota</taxon>
        <taxon>Metazoa</taxon>
        <taxon>Ecdysozoa</taxon>
        <taxon>Arthropoda</taxon>
        <taxon>Hexapoda</taxon>
        <taxon>Insecta</taxon>
        <taxon>Pterygota</taxon>
        <taxon>Neoptera</taxon>
        <taxon>Polyneoptera</taxon>
        <taxon>Phasmatodea</taxon>
        <taxon>Timematodea</taxon>
        <taxon>Timematoidea</taxon>
        <taxon>Timematidae</taxon>
        <taxon>Timema</taxon>
    </lineage>
</organism>
<feature type="region of interest" description="Disordered" evidence="11">
    <location>
        <begin position="599"/>
        <end position="645"/>
    </location>
</feature>
<dbReference type="CDD" id="cd02440">
    <property type="entry name" value="AdoMet_MTases"/>
    <property type="match status" value="1"/>
</dbReference>
<sequence>MAGWYFEITNQVWWKINASWYGSSTQVNTEHCSSFKLARKLERLDSECHVILFANPRVEDAAQALKLGETSDKCYHMDNLAKDINLANTPSKINDESQEKRESCVDKTVESDAPFIIKEGAAEIVVLSSKNVFYNPVQEFNRDLSVAVLTLFSEDHNNNISNGRRKQTDKTLEEQPKNSDLAKTLIAGVKYENGLNILEALSASGLRSIRYAKEVPGLNSIVANDISEAAVTSIRANIAHNDVNHLVTASHSDAVLVMYQHRRYQDRFHAVDLDPYGCPSHFLDAAVQCVSDGGVLLVTCTDMAVLCGNTPETCYSKYGSISLKNKACHEMALRILLQCIESHANRYSRYIVPLLSVSADFYIRVFVKIYTSAAICKESISKLSYVYQCVGCETMTLQPLGLCNKIGSKPSQTKFVLPHGPPVDALCQHCGHKHRIGGPIWSGPLHDTDFVVRLSTHIHTSTFGTLRRMEGVLAVISEELNDVPLYYTMDRLCSIVRCQTMSILSVRSAVLNAGYRVSYSHANRMSIKTDAPMYVLWDIVRYWESQNPIKIERRQNVSEAILSKKQTIKVDMTVREDANPESRQLKLVRFQENPLRYWGPGTSVQENKEEKRIANQGKKKKKRKPDLSPEKQETFKISKQDDKDM</sequence>
<dbReference type="SUPFAM" id="SSF53335">
    <property type="entry name" value="S-adenosyl-L-methionine-dependent methyltransferases"/>
    <property type="match status" value="1"/>
</dbReference>
<evidence type="ECO:0000313" key="12">
    <source>
        <dbReference type="EMBL" id="CAD7459603.1"/>
    </source>
</evidence>
<dbReference type="NCBIfam" id="TIGR00308">
    <property type="entry name" value="TRM1"/>
    <property type="match status" value="1"/>
</dbReference>
<evidence type="ECO:0000256" key="3">
    <source>
        <dbReference type="ARBA" id="ARBA00022679"/>
    </source>
</evidence>
<evidence type="ECO:0000256" key="10">
    <source>
        <dbReference type="PROSITE-ProRule" id="PRU00958"/>
    </source>
</evidence>
<dbReference type="InterPro" id="IPR042296">
    <property type="entry name" value="tRNA_met_Trm1_C"/>
</dbReference>
<reference evidence="12" key="1">
    <citation type="submission" date="2020-11" db="EMBL/GenBank/DDBJ databases">
        <authorList>
            <person name="Tran Van P."/>
        </authorList>
    </citation>
    <scope>NUCLEOTIDE SEQUENCE</scope>
</reference>
<proteinExistence type="inferred from homology"/>
<evidence type="ECO:0000256" key="9">
    <source>
        <dbReference type="ARBA" id="ARBA00074266"/>
    </source>
</evidence>
<dbReference type="GO" id="GO:0160104">
    <property type="term" value="F:tRNA (guanine(26)-N2)-dimethyltransferase activity"/>
    <property type="evidence" value="ECO:0007669"/>
    <property type="project" value="UniProtKB-UniRule"/>
</dbReference>
<name>A0A7R9NX96_9NEOP</name>
<dbReference type="AlphaFoldDB" id="A0A7R9NX96"/>
<keyword evidence="4 10" id="KW-0949">S-adenosyl-L-methionine</keyword>
<dbReference type="EC" id="2.1.1.216" evidence="7 10"/>
<dbReference type="Gene3D" id="3.40.50.150">
    <property type="entry name" value="Vaccinia Virus protein VP39"/>
    <property type="match status" value="1"/>
</dbReference>
<protein>
    <recommendedName>
        <fullName evidence="9 10">tRNA (guanine(26)-N(2))-dimethyltransferase</fullName>
        <ecNumber evidence="7 10">2.1.1.216</ecNumber>
    </recommendedName>
</protein>
<keyword evidence="3 10" id="KW-0808">Transferase</keyword>
<evidence type="ECO:0000256" key="4">
    <source>
        <dbReference type="ARBA" id="ARBA00022691"/>
    </source>
</evidence>
<evidence type="ECO:0000256" key="8">
    <source>
        <dbReference type="ARBA" id="ARBA00051897"/>
    </source>
</evidence>
<dbReference type="Gene3D" id="3.30.56.70">
    <property type="entry name" value="N2,N2-dimethylguanosine tRNA methyltransferase, C-terminal domain"/>
    <property type="match status" value="1"/>
</dbReference>
<dbReference type="InterPro" id="IPR029063">
    <property type="entry name" value="SAM-dependent_MTases_sf"/>
</dbReference>
<dbReference type="FunFam" id="3.30.56.70:FF:000001">
    <property type="entry name" value="tRNA (guanine(26)-N(2))-dimethyltransferase"/>
    <property type="match status" value="1"/>
</dbReference>
<keyword evidence="6 10" id="KW-0694">RNA-binding</keyword>
<dbReference type="GO" id="GO:0005634">
    <property type="term" value="C:nucleus"/>
    <property type="evidence" value="ECO:0007669"/>
    <property type="project" value="TreeGrafter"/>
</dbReference>